<comment type="subcellular location">
    <subcellularLocation>
        <location evidence="1">Endomembrane system</location>
        <topology evidence="1">Multi-pass membrane protein</topology>
    </subcellularLocation>
</comment>
<dbReference type="PANTHER" id="PTHR23514">
    <property type="entry name" value="BYPASS OF STOP CODON PROTEIN 6"/>
    <property type="match status" value="1"/>
</dbReference>
<feature type="transmembrane region" description="Helical" evidence="7">
    <location>
        <begin position="152"/>
        <end position="170"/>
    </location>
</feature>
<evidence type="ECO:0000313" key="8">
    <source>
        <dbReference type="EMBL" id="KGA15127.1"/>
    </source>
</evidence>
<dbReference type="SUPFAM" id="SSF103473">
    <property type="entry name" value="MFS general substrate transporter"/>
    <property type="match status" value="1"/>
</dbReference>
<feature type="transmembrane region" description="Helical" evidence="7">
    <location>
        <begin position="318"/>
        <end position="341"/>
    </location>
</feature>
<dbReference type="Pfam" id="PF07690">
    <property type="entry name" value="MFS_1"/>
    <property type="match status" value="1"/>
</dbReference>
<evidence type="ECO:0008006" key="9">
    <source>
        <dbReference type="Google" id="ProtNLM"/>
    </source>
</evidence>
<feature type="transmembrane region" description="Helical" evidence="7">
    <location>
        <begin position="227"/>
        <end position="249"/>
    </location>
</feature>
<dbReference type="InterPro" id="IPR036259">
    <property type="entry name" value="MFS_trans_sf"/>
</dbReference>
<evidence type="ECO:0000256" key="5">
    <source>
        <dbReference type="ARBA" id="ARBA00022989"/>
    </source>
</evidence>
<keyword evidence="5 7" id="KW-1133">Transmembrane helix</keyword>
<protein>
    <recommendedName>
        <fullName evidence="9">Major facilitator superfamily (MFS) profile domain-containing protein</fullName>
    </recommendedName>
</protein>
<dbReference type="PANTHER" id="PTHR23514:SF3">
    <property type="entry name" value="BYPASS OF STOP CODON PROTEIN 6"/>
    <property type="match status" value="1"/>
</dbReference>
<keyword evidence="4 7" id="KW-0812">Transmembrane</keyword>
<feature type="transmembrane region" description="Helical" evidence="7">
    <location>
        <begin position="28"/>
        <end position="46"/>
    </location>
</feature>
<evidence type="ECO:0000256" key="2">
    <source>
        <dbReference type="ARBA" id="ARBA00008335"/>
    </source>
</evidence>
<feature type="transmembrane region" description="Helical" evidence="7">
    <location>
        <begin position="176"/>
        <end position="195"/>
    </location>
</feature>
<dbReference type="GO" id="GO:0016020">
    <property type="term" value="C:membrane"/>
    <property type="evidence" value="ECO:0007669"/>
    <property type="project" value="TreeGrafter"/>
</dbReference>
<evidence type="ECO:0000256" key="4">
    <source>
        <dbReference type="ARBA" id="ARBA00022692"/>
    </source>
</evidence>
<proteinExistence type="inferred from homology"/>
<reference evidence="8" key="1">
    <citation type="submission" date="2014-06" db="EMBL/GenBank/DDBJ databases">
        <title>Key roles for freshwater Actinobacteria revealed by deep metagenomic sequencing.</title>
        <authorList>
            <person name="Ghai R."/>
            <person name="Mizuno C.M."/>
            <person name="Picazo A."/>
            <person name="Camacho A."/>
            <person name="Rodriguez-Valera F."/>
        </authorList>
    </citation>
    <scope>NUCLEOTIDE SEQUENCE</scope>
</reference>
<dbReference type="EMBL" id="JNSL01000124">
    <property type="protein sequence ID" value="KGA15127.1"/>
    <property type="molecule type" value="Genomic_DNA"/>
</dbReference>
<sequence length="409" mass="44979">MNVQYLRIVSVMRWPRGLQSVEETQRPLLIIFFLFGLSGMSWVPRFPEVKANLDVNNGYFGILLSLGGIGAILALATVGNLINHFGVSVFLPATALGFCLLIFITVNIKQELFFIICNISLGWLIATFNIALNAQALSIQGKINKLLLPKTAGVWSCGALGAILLSSLIVDRVSLGLHIGVVQVICLVGISTQLIKIAPHFIEPGSANTSFSYSLFAVRKFKVDWPFYIAMLMAIQMEYSMADWATIYAREDLQISPKFSALPYLVFLGFMIIGRLNLHRVFERFTTTELFNFGALIGGGGYCAGVLLSHWLSPTNPLAYWSFLLALAFGGLGTSFMAPLFLNIAQARSQESFAAVIGQMGLMNIAMVSIVKLFISWVTQVGGLTWGLLIPGIMLISLIFFTHVMNERK</sequence>
<feature type="transmembrane region" description="Helical" evidence="7">
    <location>
        <begin position="353"/>
        <end position="378"/>
    </location>
</feature>
<feature type="transmembrane region" description="Helical" evidence="7">
    <location>
        <begin position="112"/>
        <end position="132"/>
    </location>
</feature>
<dbReference type="InterPro" id="IPR011701">
    <property type="entry name" value="MFS"/>
</dbReference>
<feature type="transmembrane region" description="Helical" evidence="7">
    <location>
        <begin position="384"/>
        <end position="405"/>
    </location>
</feature>
<accession>A0A094PVF9</accession>
<dbReference type="GO" id="GO:0012505">
    <property type="term" value="C:endomembrane system"/>
    <property type="evidence" value="ECO:0007669"/>
    <property type="project" value="UniProtKB-SubCell"/>
</dbReference>
<dbReference type="AlphaFoldDB" id="A0A094PVF9"/>
<feature type="transmembrane region" description="Helical" evidence="7">
    <location>
        <begin position="261"/>
        <end position="278"/>
    </location>
</feature>
<name>A0A094PVF9_9ZZZZ</name>
<organism evidence="8">
    <name type="scientific">freshwater metagenome</name>
    <dbReference type="NCBI Taxonomy" id="449393"/>
    <lineage>
        <taxon>unclassified sequences</taxon>
        <taxon>metagenomes</taxon>
        <taxon>ecological metagenomes</taxon>
    </lineage>
</organism>
<comment type="similarity">
    <text evidence="2">Belongs to the major facilitator superfamily.</text>
</comment>
<evidence type="ECO:0000256" key="7">
    <source>
        <dbReference type="SAM" id="Phobius"/>
    </source>
</evidence>
<feature type="transmembrane region" description="Helical" evidence="7">
    <location>
        <begin position="58"/>
        <end position="78"/>
    </location>
</feature>
<keyword evidence="6 7" id="KW-0472">Membrane</keyword>
<gene>
    <name evidence="8" type="ORF">GM51_15600</name>
</gene>
<feature type="transmembrane region" description="Helical" evidence="7">
    <location>
        <begin position="290"/>
        <end position="312"/>
    </location>
</feature>
<dbReference type="GO" id="GO:0022857">
    <property type="term" value="F:transmembrane transporter activity"/>
    <property type="evidence" value="ECO:0007669"/>
    <property type="project" value="InterPro"/>
</dbReference>
<evidence type="ECO:0000256" key="6">
    <source>
        <dbReference type="ARBA" id="ARBA00023136"/>
    </source>
</evidence>
<dbReference type="InterPro" id="IPR051788">
    <property type="entry name" value="MFS_Transporter"/>
</dbReference>
<comment type="caution">
    <text evidence="8">The sequence shown here is derived from an EMBL/GenBank/DDBJ whole genome shotgun (WGS) entry which is preliminary data.</text>
</comment>
<dbReference type="Gene3D" id="1.20.1250.20">
    <property type="entry name" value="MFS general substrate transporter like domains"/>
    <property type="match status" value="1"/>
</dbReference>
<feature type="transmembrane region" description="Helical" evidence="7">
    <location>
        <begin position="85"/>
        <end position="106"/>
    </location>
</feature>
<evidence type="ECO:0000256" key="1">
    <source>
        <dbReference type="ARBA" id="ARBA00004127"/>
    </source>
</evidence>
<keyword evidence="3" id="KW-0813">Transport</keyword>
<evidence type="ECO:0000256" key="3">
    <source>
        <dbReference type="ARBA" id="ARBA00022448"/>
    </source>
</evidence>